<dbReference type="Proteomes" id="UP000282184">
    <property type="component" value="Unassembled WGS sequence"/>
</dbReference>
<dbReference type="InterPro" id="IPR053825">
    <property type="entry name" value="DUF7009"/>
</dbReference>
<dbReference type="OrthoDB" id="7060517at2"/>
<dbReference type="Pfam" id="PF22668">
    <property type="entry name" value="DUF7009"/>
    <property type="match status" value="1"/>
</dbReference>
<gene>
    <name evidence="1" type="ORF">EJV47_20385</name>
</gene>
<sequence>MKLRLEDDSLRLRLSTEDLAQFAQTGRVAVTVPLAPGPTGRLSYALQQTPDSSTAAEQALRVAYTPGALEVLVPAALAQGWLQPGEVGLEGRLDVADGQTLRIIVEKDFKG</sequence>
<dbReference type="EMBL" id="RXOF01000014">
    <property type="protein sequence ID" value="RTQ46735.1"/>
    <property type="molecule type" value="Genomic_DNA"/>
</dbReference>
<reference evidence="1 2" key="1">
    <citation type="submission" date="2018-12" db="EMBL/GenBank/DDBJ databases">
        <title>Hymenobacter gummosus sp. nov., isolated from a spring.</title>
        <authorList>
            <person name="Nie L."/>
        </authorList>
    </citation>
    <scope>NUCLEOTIDE SEQUENCE [LARGE SCALE GENOMIC DNA]</scope>
    <source>
        <strain evidence="1 2">KCTC 52166</strain>
    </source>
</reference>
<accession>A0A431TY41</accession>
<comment type="caution">
    <text evidence="1">The sequence shown here is derived from an EMBL/GenBank/DDBJ whole genome shotgun (WGS) entry which is preliminary data.</text>
</comment>
<keyword evidence="2" id="KW-1185">Reference proteome</keyword>
<dbReference type="RefSeq" id="WP_126695055.1">
    <property type="nucleotide sequence ID" value="NZ_RXOF01000014.1"/>
</dbReference>
<evidence type="ECO:0000313" key="2">
    <source>
        <dbReference type="Proteomes" id="UP000282184"/>
    </source>
</evidence>
<dbReference type="AlphaFoldDB" id="A0A431TY41"/>
<organism evidence="1 2">
    <name type="scientific">Hymenobacter gummosus</name>
    <dbReference type="NCBI Taxonomy" id="1776032"/>
    <lineage>
        <taxon>Bacteria</taxon>
        <taxon>Pseudomonadati</taxon>
        <taxon>Bacteroidota</taxon>
        <taxon>Cytophagia</taxon>
        <taxon>Cytophagales</taxon>
        <taxon>Hymenobacteraceae</taxon>
        <taxon>Hymenobacter</taxon>
    </lineage>
</organism>
<proteinExistence type="predicted"/>
<evidence type="ECO:0000313" key="1">
    <source>
        <dbReference type="EMBL" id="RTQ46735.1"/>
    </source>
</evidence>
<name>A0A431TY41_9BACT</name>
<protein>
    <submittedName>
        <fullName evidence="1">Uncharacterized protein</fullName>
    </submittedName>
</protein>